<name>A0A5C8ZNY1_9GAMM</name>
<accession>A0A5C8ZNY1</accession>
<dbReference type="PANTHER" id="PTHR43236:SF2">
    <property type="entry name" value="BLL0069 PROTEIN"/>
    <property type="match status" value="1"/>
</dbReference>
<dbReference type="PANTHER" id="PTHR43236">
    <property type="entry name" value="ANTITOXIN HIGA1"/>
    <property type="match status" value="1"/>
</dbReference>
<reference evidence="3 4" key="1">
    <citation type="submission" date="2019-08" db="EMBL/GenBank/DDBJ databases">
        <title>Parahaliea maris sp. nov., isolated from the surface seawater.</title>
        <authorList>
            <person name="Liu Y."/>
        </authorList>
    </citation>
    <scope>NUCLEOTIDE SEQUENCE [LARGE SCALE GENOMIC DNA]</scope>
    <source>
        <strain evidence="3 4">HSLHS9</strain>
    </source>
</reference>
<dbReference type="Pfam" id="PF06114">
    <property type="entry name" value="Peptidase_M78"/>
    <property type="match status" value="1"/>
</dbReference>
<evidence type="ECO:0000313" key="4">
    <source>
        <dbReference type="Proteomes" id="UP000321039"/>
    </source>
</evidence>
<keyword evidence="4" id="KW-1185">Reference proteome</keyword>
<evidence type="ECO:0000313" key="3">
    <source>
        <dbReference type="EMBL" id="TXS89071.1"/>
    </source>
</evidence>
<sequence>MPRRANNPKSAGFNPSMLQWAREWRGISVDEIAAKLNKPPAMILDWESPEGDFEPTVNQARKMAELYQRPFLEFFLPEPPSVYRPKLVPDFRLYQGAPDPTENRDFIDIQGWAESLRINALDLYEEIGEAPPEFPKELRASIKSDPEEYAALAREWTKFTLDEQLGMRPSEWYLLPDIVRRHIESLGVIVAKSGGLKAHQARGLCLFEQLLPVIVYTQEYPGAQAFTLAHELAHLMVGESGIIGPYVRKGGGAAQSIEDWCDNFAGAYLMPKSAVMDSMAWATGQLHEISDDALEAVARTYCVSPHAALVRLVKLGKVDPKFYWNKKREEFLKAEDEYKSFARPKYYATRYKNKVGEAYTGLVLEAWKLGRISNHNAAEYLGIKKLQYLNDISAGFGA</sequence>
<dbReference type="InterPro" id="IPR010359">
    <property type="entry name" value="IrrE_HExxH"/>
</dbReference>
<dbReference type="InterPro" id="IPR052345">
    <property type="entry name" value="Rad_response_metalloprotease"/>
</dbReference>
<dbReference type="GO" id="GO:0003677">
    <property type="term" value="F:DNA binding"/>
    <property type="evidence" value="ECO:0007669"/>
    <property type="project" value="InterPro"/>
</dbReference>
<dbReference type="SMART" id="SM00530">
    <property type="entry name" value="HTH_XRE"/>
    <property type="match status" value="1"/>
</dbReference>
<dbReference type="InterPro" id="IPR010982">
    <property type="entry name" value="Lambda_DNA-bd_dom_sf"/>
</dbReference>
<proteinExistence type="inferred from homology"/>
<dbReference type="Gene3D" id="1.10.10.2910">
    <property type="match status" value="1"/>
</dbReference>
<comment type="similarity">
    <text evidence="1">Belongs to the short-chain fatty acyl-CoA assimilation regulator (ScfR) family.</text>
</comment>
<dbReference type="InterPro" id="IPR001387">
    <property type="entry name" value="Cro/C1-type_HTH"/>
</dbReference>
<gene>
    <name evidence="3" type="ORF">FV139_20545</name>
</gene>
<protein>
    <submittedName>
        <fullName evidence="3">ImmA/IrrE family metallo-endopeptidase</fullName>
    </submittedName>
</protein>
<dbReference type="CDD" id="cd00093">
    <property type="entry name" value="HTH_XRE"/>
    <property type="match status" value="1"/>
</dbReference>
<comment type="caution">
    <text evidence="3">The sequence shown here is derived from an EMBL/GenBank/DDBJ whole genome shotgun (WGS) entry which is preliminary data.</text>
</comment>
<dbReference type="SUPFAM" id="SSF47413">
    <property type="entry name" value="lambda repressor-like DNA-binding domains"/>
    <property type="match status" value="1"/>
</dbReference>
<dbReference type="AlphaFoldDB" id="A0A5C8ZNY1"/>
<organism evidence="3 4">
    <name type="scientific">Parahaliea maris</name>
    <dbReference type="NCBI Taxonomy" id="2716870"/>
    <lineage>
        <taxon>Bacteria</taxon>
        <taxon>Pseudomonadati</taxon>
        <taxon>Pseudomonadota</taxon>
        <taxon>Gammaproteobacteria</taxon>
        <taxon>Cellvibrionales</taxon>
        <taxon>Halieaceae</taxon>
        <taxon>Parahaliea</taxon>
    </lineage>
</organism>
<evidence type="ECO:0000259" key="2">
    <source>
        <dbReference type="SMART" id="SM00530"/>
    </source>
</evidence>
<dbReference type="RefSeq" id="WP_148070369.1">
    <property type="nucleotide sequence ID" value="NZ_VRZA01000012.1"/>
</dbReference>
<dbReference type="Proteomes" id="UP000321039">
    <property type="component" value="Unassembled WGS sequence"/>
</dbReference>
<dbReference type="EMBL" id="VRZA01000012">
    <property type="protein sequence ID" value="TXS89071.1"/>
    <property type="molecule type" value="Genomic_DNA"/>
</dbReference>
<feature type="domain" description="HTH cro/C1-type" evidence="2">
    <location>
        <begin position="17"/>
        <end position="74"/>
    </location>
</feature>
<evidence type="ECO:0000256" key="1">
    <source>
        <dbReference type="ARBA" id="ARBA00007227"/>
    </source>
</evidence>